<protein>
    <submittedName>
        <fullName evidence="1">Uncharacterized protein</fullName>
    </submittedName>
</protein>
<sequence length="204" mass="21989">MHLALRKRVSGGARARLGPRSRVRAQGELHMRRLATATVSALALTALAVPAAADIGVVADGLGEDRPANADIVRLKARNGDDAVRVKVTFADLDPERRARVKVLVDPAPKDTTQYVVESVKRPGRAVRTRLLLALGMEFDGTPIDCGGVRGSWDFDRGLVKVRVPQSCLAAQGRVATLKATTVYGRRGDWTDFLRVRKGSSTNA</sequence>
<proteinExistence type="predicted"/>
<dbReference type="EMBL" id="CADCUP010000047">
    <property type="protein sequence ID" value="CAA9378199.1"/>
    <property type="molecule type" value="Genomic_DNA"/>
</dbReference>
<dbReference type="AlphaFoldDB" id="A0A6J4N4X5"/>
<organism evidence="1">
    <name type="scientific">uncultured Nocardioides sp</name>
    <dbReference type="NCBI Taxonomy" id="198441"/>
    <lineage>
        <taxon>Bacteria</taxon>
        <taxon>Bacillati</taxon>
        <taxon>Actinomycetota</taxon>
        <taxon>Actinomycetes</taxon>
        <taxon>Propionibacteriales</taxon>
        <taxon>Nocardioidaceae</taxon>
        <taxon>Nocardioides</taxon>
        <taxon>environmental samples</taxon>
    </lineage>
</organism>
<name>A0A6J4N4X5_9ACTN</name>
<evidence type="ECO:0000313" key="1">
    <source>
        <dbReference type="EMBL" id="CAA9378199.1"/>
    </source>
</evidence>
<gene>
    <name evidence="1" type="ORF">AVDCRST_MAG06-655</name>
</gene>
<accession>A0A6J4N4X5</accession>
<reference evidence="1" key="1">
    <citation type="submission" date="2020-02" db="EMBL/GenBank/DDBJ databases">
        <authorList>
            <person name="Meier V. D."/>
        </authorList>
    </citation>
    <scope>NUCLEOTIDE SEQUENCE</scope>
    <source>
        <strain evidence="1">AVDCRST_MAG06</strain>
    </source>
</reference>